<feature type="domain" description="PHR" evidence="4">
    <location>
        <begin position="1021"/>
        <end position="1112"/>
    </location>
</feature>
<dbReference type="InterPro" id="IPR000408">
    <property type="entry name" value="Reg_chr_condens"/>
</dbReference>
<dbReference type="AlphaFoldDB" id="A0AAW0WXK2"/>
<dbReference type="Pfam" id="PF13540">
    <property type="entry name" value="RCC1_2"/>
    <property type="match status" value="1"/>
</dbReference>
<protein>
    <recommendedName>
        <fullName evidence="4">PHR domain-containing protein</fullName>
    </recommendedName>
</protein>
<evidence type="ECO:0000256" key="2">
    <source>
        <dbReference type="PROSITE-ProRule" id="PRU00235"/>
    </source>
</evidence>
<comment type="caution">
    <text evidence="5">The sequence shown here is derived from an EMBL/GenBank/DDBJ whole genome shotgun (WGS) entry which is preliminary data.</text>
</comment>
<feature type="repeat" description="RCC1" evidence="2">
    <location>
        <begin position="731"/>
        <end position="782"/>
    </location>
</feature>
<feature type="region of interest" description="Disordered" evidence="3">
    <location>
        <begin position="516"/>
        <end position="548"/>
    </location>
</feature>
<dbReference type="PROSITE" id="PS50012">
    <property type="entry name" value="RCC1_3"/>
    <property type="match status" value="1"/>
</dbReference>
<dbReference type="InterPro" id="IPR012983">
    <property type="entry name" value="PHR"/>
</dbReference>
<dbReference type="GO" id="GO:0061630">
    <property type="term" value="F:ubiquitin protein ligase activity"/>
    <property type="evidence" value="ECO:0007669"/>
    <property type="project" value="TreeGrafter"/>
</dbReference>
<organism evidence="5 6">
    <name type="scientific">Cherax quadricarinatus</name>
    <name type="common">Australian red claw crayfish</name>
    <dbReference type="NCBI Taxonomy" id="27406"/>
    <lineage>
        <taxon>Eukaryota</taxon>
        <taxon>Metazoa</taxon>
        <taxon>Ecdysozoa</taxon>
        <taxon>Arthropoda</taxon>
        <taxon>Crustacea</taxon>
        <taxon>Multicrustacea</taxon>
        <taxon>Malacostraca</taxon>
        <taxon>Eumalacostraca</taxon>
        <taxon>Eucarida</taxon>
        <taxon>Decapoda</taxon>
        <taxon>Pleocyemata</taxon>
        <taxon>Astacidea</taxon>
        <taxon>Parastacoidea</taxon>
        <taxon>Parastacidae</taxon>
        <taxon>Cherax</taxon>
    </lineage>
</organism>
<feature type="compositionally biased region" description="Acidic residues" evidence="3">
    <location>
        <begin position="527"/>
        <end position="543"/>
    </location>
</feature>
<evidence type="ECO:0000313" key="5">
    <source>
        <dbReference type="EMBL" id="KAK8736342.1"/>
    </source>
</evidence>
<evidence type="ECO:0000256" key="3">
    <source>
        <dbReference type="SAM" id="MobiDB-lite"/>
    </source>
</evidence>
<reference evidence="5 6" key="1">
    <citation type="journal article" date="2024" name="BMC Genomics">
        <title>Genome assembly of redclaw crayfish (Cherax quadricarinatus) provides insights into its immune adaptation and hypoxia tolerance.</title>
        <authorList>
            <person name="Liu Z."/>
            <person name="Zheng J."/>
            <person name="Li H."/>
            <person name="Fang K."/>
            <person name="Wang S."/>
            <person name="He J."/>
            <person name="Zhou D."/>
            <person name="Weng S."/>
            <person name="Chi M."/>
            <person name="Gu Z."/>
            <person name="He J."/>
            <person name="Li F."/>
            <person name="Wang M."/>
        </authorList>
    </citation>
    <scope>NUCLEOTIDE SEQUENCE [LARGE SCALE GENOMIC DNA]</scope>
    <source>
        <strain evidence="5">ZL_2023a</strain>
    </source>
</reference>
<feature type="non-terminal residue" evidence="5">
    <location>
        <position position="1"/>
    </location>
</feature>
<dbReference type="EMBL" id="JARKIK010000044">
    <property type="protein sequence ID" value="KAK8736342.1"/>
    <property type="molecule type" value="Genomic_DNA"/>
</dbReference>
<evidence type="ECO:0000313" key="6">
    <source>
        <dbReference type="Proteomes" id="UP001445076"/>
    </source>
</evidence>
<sequence>DALFSLLLRLATASNGDVLTCPSSPLVGVACACLLSLVVARGETGKFLRATADILMTSRQLASQSIQVPVILTFLQRSVHAVLLGKTSRPDWLICGVPKSALIDKFSVKIMTDGEESKEDSTMTCDGHYLYIHNAHGLFKIGSGFGGTMKGHVYIHRPDFYPKQKGWLGFAHGDVFYRPEGSNGELVVIDREVLKVSEVYQCSAPGWSRGLPFSDGINIGHISPDREDGFVVRTYNPLVKPMPLVNELSLNLAIKCIQILGGPEQHSTLSAGLDEDIVTVAAGKDFTLVRTLGGRIYYNGKASSVGMKQGSSGGGGGNSGAASGNSGACPLGTSYGGGGGSGSQAATALNAPTTSNMPSGRWPELTITKSPRIVHLAVGHEGQHAVLISDDGAAFFVGTARRGEDGDASKGRRQPKPVKPKKMIKLDGQFVVSGACNNGTSALVTRDGELYMFGKDTSHCDSSTGLVTDLRDVHVSAVSLGKAHALALTNKGQVFSFGINNKGQCGRDFVPQVKEGTGMSMSVGPAGEEEVDDEDGVESEEGGESGMCPPGRHRWVRDHCLVCTVCHECTGYGAACVSSGRPDRNSGQPCGCGSGDSGCAECGCCRACADEIEGDSDQDPFSLMQGQHSGLFGFPEVGNLGGNIFGRACGRLQDQLQRRLDERRHRPRHRHSRYAPTLARKVAEDGIGSDQERDASKIAALSPARVHLTGSSPVIQVTCGLHHSVVLCANGETYTWGSNSYGQLGVGDLISRGSPVMIRLPPNVRVTQVAAGSNHTVFLTSNGQIYSCGDFQKGQLGRGAPQSDAGEGSSRGRCPWYSVPGLVPGIGPRLGCRATWIGVSADVTYVKLDQSLINAHNLSAAAVVANSNCLVLLPVGGKKEEEEGWKCLVISRSDGQCRSFSTQDQICFTGHTICLDPVYNVLWSYDNCCQDVHCYNIVAAEAQRLTNGGLQDGLRDLLSPELSLPILPEYQVSRAQVALHMLSCIDTVTWAHEHGLTVVEDDPQTIATVRVYTREDFTPVNRFESHGGGWGYSGHSIEAIRFMCDTDILIGGFGLFGGRGEYMGKIKLFELGAEGGDQETDGELLAETEEMPYECGARQKFPMLFDEPVPLQ</sequence>
<dbReference type="PROSITE" id="PS00626">
    <property type="entry name" value="RCC1_2"/>
    <property type="match status" value="2"/>
</dbReference>
<keyword evidence="6" id="KW-1185">Reference proteome</keyword>
<dbReference type="SUPFAM" id="SSF50985">
    <property type="entry name" value="RCC1/BLIP-II"/>
    <property type="match status" value="1"/>
</dbReference>
<feature type="compositionally biased region" description="Polar residues" evidence="3">
    <location>
        <begin position="344"/>
        <end position="358"/>
    </location>
</feature>
<keyword evidence="1" id="KW-0833">Ubl conjugation pathway</keyword>
<dbReference type="Gene3D" id="2.130.10.30">
    <property type="entry name" value="Regulator of chromosome condensation 1/beta-lactamase-inhibitor protein II"/>
    <property type="match status" value="2"/>
</dbReference>
<feature type="region of interest" description="Disordered" evidence="3">
    <location>
        <begin position="340"/>
        <end position="363"/>
    </location>
</feature>
<dbReference type="Gene3D" id="2.60.120.820">
    <property type="entry name" value="PHR domain"/>
    <property type="match status" value="1"/>
</dbReference>
<evidence type="ECO:0000259" key="4">
    <source>
        <dbReference type="Pfam" id="PF08005"/>
    </source>
</evidence>
<dbReference type="Proteomes" id="UP001445076">
    <property type="component" value="Unassembled WGS sequence"/>
</dbReference>
<dbReference type="GO" id="GO:0005634">
    <property type="term" value="C:nucleus"/>
    <property type="evidence" value="ECO:0007669"/>
    <property type="project" value="TreeGrafter"/>
</dbReference>
<gene>
    <name evidence="5" type="ORF">OTU49_004949</name>
</gene>
<dbReference type="PRINTS" id="PR00633">
    <property type="entry name" value="RCCNDNSATION"/>
</dbReference>
<accession>A0AAW0WXK2</accession>
<dbReference type="PANTHER" id="PTHR45943:SF1">
    <property type="entry name" value="E3 UBIQUITIN-PROTEIN LIGASE MYCBP2"/>
    <property type="match status" value="1"/>
</dbReference>
<dbReference type="Pfam" id="PF00415">
    <property type="entry name" value="RCC1"/>
    <property type="match status" value="1"/>
</dbReference>
<feature type="non-terminal residue" evidence="5">
    <location>
        <position position="1112"/>
    </location>
</feature>
<dbReference type="GO" id="GO:0007411">
    <property type="term" value="P:axon guidance"/>
    <property type="evidence" value="ECO:0007669"/>
    <property type="project" value="TreeGrafter"/>
</dbReference>
<name>A0AAW0WXK2_CHEQU</name>
<dbReference type="PANTHER" id="PTHR45943">
    <property type="entry name" value="E3 UBIQUITIN-PROTEIN LIGASE MYCBP2"/>
    <property type="match status" value="1"/>
</dbReference>
<dbReference type="GO" id="GO:0008582">
    <property type="term" value="P:regulation of synaptic assembly at neuromuscular junction"/>
    <property type="evidence" value="ECO:0007669"/>
    <property type="project" value="TreeGrafter"/>
</dbReference>
<dbReference type="GO" id="GO:0005886">
    <property type="term" value="C:plasma membrane"/>
    <property type="evidence" value="ECO:0007669"/>
    <property type="project" value="TreeGrafter"/>
</dbReference>
<proteinExistence type="predicted"/>
<evidence type="ECO:0000256" key="1">
    <source>
        <dbReference type="ARBA" id="ARBA00022786"/>
    </source>
</evidence>
<dbReference type="InterPro" id="IPR038648">
    <property type="entry name" value="PHR_sf"/>
</dbReference>
<dbReference type="InterPro" id="IPR009091">
    <property type="entry name" value="RCC1/BLIP-II"/>
</dbReference>
<dbReference type="Pfam" id="PF08005">
    <property type="entry name" value="PHR"/>
    <property type="match status" value="1"/>
</dbReference>